<sequence>MKTMTLYHLLLSLLLFAAFQPSPLHLPPMVVFGAKITNKELRSVHHWTSNSMHINGALVSKAFGSAKNCWKIEGRMKGMDRGKFMEAEIDSGGEVSPERNMARKGWERRTDER</sequence>
<evidence type="ECO:0000256" key="1">
    <source>
        <dbReference type="SAM" id="MobiDB-lite"/>
    </source>
</evidence>
<dbReference type="AlphaFoldDB" id="A0A9I9ELC8"/>
<evidence type="ECO:0000313" key="3">
    <source>
        <dbReference type="EnsemblPlants" id="MELO3C035341.2.1"/>
    </source>
</evidence>
<accession>A0A9I9ELC8</accession>
<proteinExistence type="predicted"/>
<feature type="signal peptide" evidence="2">
    <location>
        <begin position="1"/>
        <end position="19"/>
    </location>
</feature>
<dbReference type="Gramene" id="MELO3C035341.2.1">
    <property type="protein sequence ID" value="MELO3C035341.2.1"/>
    <property type="gene ID" value="MELO3C035341.2"/>
</dbReference>
<evidence type="ECO:0000256" key="2">
    <source>
        <dbReference type="SAM" id="SignalP"/>
    </source>
</evidence>
<feature type="region of interest" description="Disordered" evidence="1">
    <location>
        <begin position="88"/>
        <end position="113"/>
    </location>
</feature>
<feature type="compositionally biased region" description="Basic and acidic residues" evidence="1">
    <location>
        <begin position="96"/>
        <end position="113"/>
    </location>
</feature>
<name>A0A9I9ELC8_CUCME</name>
<feature type="chain" id="PRO_5039929101" evidence="2">
    <location>
        <begin position="20"/>
        <end position="113"/>
    </location>
</feature>
<protein>
    <submittedName>
        <fullName evidence="3">Uncharacterized protein</fullName>
    </submittedName>
</protein>
<keyword evidence="2" id="KW-0732">Signal</keyword>
<dbReference type="EnsemblPlants" id="MELO3C035341.2.1">
    <property type="protein sequence ID" value="MELO3C035341.2.1"/>
    <property type="gene ID" value="MELO3C035341.2"/>
</dbReference>
<reference evidence="3" key="1">
    <citation type="submission" date="2023-03" db="UniProtKB">
        <authorList>
            <consortium name="EnsemblPlants"/>
        </authorList>
    </citation>
    <scope>IDENTIFICATION</scope>
</reference>
<organism evidence="3">
    <name type="scientific">Cucumis melo</name>
    <name type="common">Muskmelon</name>
    <dbReference type="NCBI Taxonomy" id="3656"/>
    <lineage>
        <taxon>Eukaryota</taxon>
        <taxon>Viridiplantae</taxon>
        <taxon>Streptophyta</taxon>
        <taxon>Embryophyta</taxon>
        <taxon>Tracheophyta</taxon>
        <taxon>Spermatophyta</taxon>
        <taxon>Magnoliopsida</taxon>
        <taxon>eudicotyledons</taxon>
        <taxon>Gunneridae</taxon>
        <taxon>Pentapetalae</taxon>
        <taxon>rosids</taxon>
        <taxon>fabids</taxon>
        <taxon>Cucurbitales</taxon>
        <taxon>Cucurbitaceae</taxon>
        <taxon>Benincaseae</taxon>
        <taxon>Cucumis</taxon>
    </lineage>
</organism>